<protein>
    <submittedName>
        <fullName evidence="2">Uncharacterized protein</fullName>
    </submittedName>
</protein>
<dbReference type="STRING" id="69.GLE_2454"/>
<dbReference type="KEGG" id="lez:GLE_2454"/>
<feature type="compositionally biased region" description="Basic and acidic residues" evidence="1">
    <location>
        <begin position="1"/>
        <end position="11"/>
    </location>
</feature>
<dbReference type="AlphaFoldDB" id="A0A0S2DGU6"/>
<proteinExistence type="predicted"/>
<name>A0A0S2DGU6_LYSEN</name>
<accession>A0A0S2DGU6</accession>
<feature type="region of interest" description="Disordered" evidence="1">
    <location>
        <begin position="47"/>
        <end position="113"/>
    </location>
</feature>
<sequence>MANGEVDHGRFSGEAVGRPRAPAAASRRGRAVRAAGARAQTVIGGTGIEAGDMGTACMGPDMHGREAGGATARARTGSRRRGAPAARVPVPRRAVPASPVRPGSIQCCRARSN</sequence>
<organism evidence="2 3">
    <name type="scientific">Lysobacter enzymogenes</name>
    <dbReference type="NCBI Taxonomy" id="69"/>
    <lineage>
        <taxon>Bacteria</taxon>
        <taxon>Pseudomonadati</taxon>
        <taxon>Pseudomonadota</taxon>
        <taxon>Gammaproteobacteria</taxon>
        <taxon>Lysobacterales</taxon>
        <taxon>Lysobacteraceae</taxon>
        <taxon>Lysobacter</taxon>
    </lineage>
</organism>
<feature type="region of interest" description="Disordered" evidence="1">
    <location>
        <begin position="1"/>
        <end position="32"/>
    </location>
</feature>
<dbReference type="Proteomes" id="UP000061569">
    <property type="component" value="Chromosome"/>
</dbReference>
<evidence type="ECO:0000313" key="2">
    <source>
        <dbReference type="EMBL" id="ALN57803.1"/>
    </source>
</evidence>
<evidence type="ECO:0000313" key="3">
    <source>
        <dbReference type="Proteomes" id="UP000061569"/>
    </source>
</evidence>
<dbReference type="EMBL" id="CP013140">
    <property type="protein sequence ID" value="ALN57803.1"/>
    <property type="molecule type" value="Genomic_DNA"/>
</dbReference>
<feature type="compositionally biased region" description="Low complexity" evidence="1">
    <location>
        <begin position="83"/>
        <end position="103"/>
    </location>
</feature>
<evidence type="ECO:0000256" key="1">
    <source>
        <dbReference type="SAM" id="MobiDB-lite"/>
    </source>
</evidence>
<gene>
    <name evidence="2" type="ORF">GLE_2454</name>
</gene>
<feature type="compositionally biased region" description="Low complexity" evidence="1">
    <location>
        <begin position="15"/>
        <end position="32"/>
    </location>
</feature>
<reference evidence="2 3" key="1">
    <citation type="submission" date="2015-11" db="EMBL/GenBank/DDBJ databases">
        <title>Genome sequences of Lysobacter enzymogenes strain C3 and Lysobacter antibioticus ATCC 29479.</title>
        <authorList>
            <person name="Kobayashi D.Y."/>
        </authorList>
    </citation>
    <scope>NUCLEOTIDE SEQUENCE [LARGE SCALE GENOMIC DNA]</scope>
    <source>
        <strain evidence="2 3">C3</strain>
    </source>
</reference>